<dbReference type="InterPro" id="IPR036259">
    <property type="entry name" value="MFS_trans_sf"/>
</dbReference>
<evidence type="ECO:0000259" key="7">
    <source>
        <dbReference type="PROSITE" id="PS50850"/>
    </source>
</evidence>
<dbReference type="PROSITE" id="PS50850">
    <property type="entry name" value="MFS"/>
    <property type="match status" value="1"/>
</dbReference>
<dbReference type="PROSITE" id="PS00216">
    <property type="entry name" value="SUGAR_TRANSPORT_1"/>
    <property type="match status" value="1"/>
</dbReference>
<keyword evidence="2 5" id="KW-0812">Transmembrane</keyword>
<feature type="chain" id="PRO_5012995013" evidence="6">
    <location>
        <begin position="16"/>
        <end position="417"/>
    </location>
</feature>
<dbReference type="GO" id="GO:0016020">
    <property type="term" value="C:membrane"/>
    <property type="evidence" value="ECO:0007669"/>
    <property type="project" value="UniProtKB-SubCell"/>
</dbReference>
<protein>
    <submittedName>
        <fullName evidence="8">MFS domain-containing protein</fullName>
    </submittedName>
</protein>
<feature type="transmembrane region" description="Helical" evidence="5">
    <location>
        <begin position="267"/>
        <end position="283"/>
    </location>
</feature>
<sequence length="417" mass="46752">LSCVLITGLTWTVEAMNGMSTAFITQSCENCSNMVSLVDEYDLRGPRAYISDATITAFMIGNGFGGTFVSKAADRYGRRPVLISCFIMLALLGTLAAFSPSAIVFGTLRFMQGIFYTLWLVGCSYVDFSVYFGMAWVAGYCLVTPLAMLAPNWRWLIFFVSVPQLFTATLCYLFVPESLHFLAIERHEKVVGDWLKRAGRCHDNVADIDPSTVVSTRQEEVSNLFSELWTHKRFLLYTIVLIYLWNCDTFIYFGLSLYSTHFAGNIYLNYLLVGLVEIPAYILSPMAMNRYGRRVVVALTHLLAAATFFGLVFTPETAWIRTALWALGKFAISCSFMSIYVYASEIFPTNIRNLSIGFCEMMSRIGGILAPYGRISPILPMLVLSLISVIGGVITFFLPETLNRQLPSTIRESSERH</sequence>
<dbReference type="SUPFAM" id="SSF103473">
    <property type="entry name" value="MFS general substrate transporter"/>
    <property type="match status" value="1"/>
</dbReference>
<evidence type="ECO:0000256" key="6">
    <source>
        <dbReference type="SAM" id="SignalP"/>
    </source>
</evidence>
<dbReference type="GO" id="GO:0022857">
    <property type="term" value="F:transmembrane transporter activity"/>
    <property type="evidence" value="ECO:0007669"/>
    <property type="project" value="InterPro"/>
</dbReference>
<feature type="transmembrane region" description="Helical" evidence="5">
    <location>
        <begin position="295"/>
        <end position="313"/>
    </location>
</feature>
<comment type="subcellular location">
    <subcellularLocation>
        <location evidence="1">Membrane</location>
        <topology evidence="1">Multi-pass membrane protein</topology>
    </subcellularLocation>
</comment>
<evidence type="ECO:0000256" key="5">
    <source>
        <dbReference type="SAM" id="Phobius"/>
    </source>
</evidence>
<organism evidence="8">
    <name type="scientific">Haemonchus placei</name>
    <name type="common">Barber's pole worm</name>
    <dbReference type="NCBI Taxonomy" id="6290"/>
    <lineage>
        <taxon>Eukaryota</taxon>
        <taxon>Metazoa</taxon>
        <taxon>Ecdysozoa</taxon>
        <taxon>Nematoda</taxon>
        <taxon>Chromadorea</taxon>
        <taxon>Rhabditida</taxon>
        <taxon>Rhabditina</taxon>
        <taxon>Rhabditomorpha</taxon>
        <taxon>Strongyloidea</taxon>
        <taxon>Trichostrongylidae</taxon>
        <taxon>Haemonchus</taxon>
    </lineage>
</organism>
<proteinExistence type="predicted"/>
<feature type="transmembrane region" description="Helical" evidence="5">
    <location>
        <begin position="319"/>
        <end position="342"/>
    </location>
</feature>
<dbReference type="InterPro" id="IPR005828">
    <property type="entry name" value="MFS_sugar_transport-like"/>
</dbReference>
<accession>A0A158QP76</accession>
<evidence type="ECO:0000256" key="3">
    <source>
        <dbReference type="ARBA" id="ARBA00022989"/>
    </source>
</evidence>
<dbReference type="InterPro" id="IPR005829">
    <property type="entry name" value="Sugar_transporter_CS"/>
</dbReference>
<evidence type="ECO:0000256" key="1">
    <source>
        <dbReference type="ARBA" id="ARBA00004141"/>
    </source>
</evidence>
<dbReference type="WBParaSite" id="HPLM_0001205501-mRNA-1">
    <property type="protein sequence ID" value="HPLM_0001205501-mRNA-1"/>
    <property type="gene ID" value="HPLM_0001205501"/>
</dbReference>
<feature type="transmembrane region" description="Helical" evidence="5">
    <location>
        <begin position="234"/>
        <end position="255"/>
    </location>
</feature>
<dbReference type="PANTHER" id="PTHR24064">
    <property type="entry name" value="SOLUTE CARRIER FAMILY 22 MEMBER"/>
    <property type="match status" value="1"/>
</dbReference>
<feature type="domain" description="Major facilitator superfamily (MFS) profile" evidence="7">
    <location>
        <begin position="6"/>
        <end position="403"/>
    </location>
</feature>
<dbReference type="AlphaFoldDB" id="A0A158QP76"/>
<reference evidence="8" key="1">
    <citation type="submission" date="2016-04" db="UniProtKB">
        <authorList>
            <consortium name="WormBaseParasite"/>
        </authorList>
    </citation>
    <scope>IDENTIFICATION</scope>
</reference>
<evidence type="ECO:0000256" key="2">
    <source>
        <dbReference type="ARBA" id="ARBA00022692"/>
    </source>
</evidence>
<evidence type="ECO:0000256" key="4">
    <source>
        <dbReference type="ARBA" id="ARBA00023136"/>
    </source>
</evidence>
<dbReference type="Pfam" id="PF00083">
    <property type="entry name" value="Sugar_tr"/>
    <property type="match status" value="1"/>
</dbReference>
<keyword evidence="6" id="KW-0732">Signal</keyword>
<keyword evidence="3 5" id="KW-1133">Transmembrane helix</keyword>
<evidence type="ECO:0000313" key="8">
    <source>
        <dbReference type="WBParaSite" id="HPLM_0001205501-mRNA-1"/>
    </source>
</evidence>
<feature type="transmembrane region" description="Helical" evidence="5">
    <location>
        <begin position="155"/>
        <end position="175"/>
    </location>
</feature>
<feature type="transmembrane region" description="Helical" evidence="5">
    <location>
        <begin position="378"/>
        <end position="398"/>
    </location>
</feature>
<feature type="transmembrane region" description="Helical" evidence="5">
    <location>
        <begin position="81"/>
        <end position="98"/>
    </location>
</feature>
<feature type="signal peptide" evidence="6">
    <location>
        <begin position="1"/>
        <end position="15"/>
    </location>
</feature>
<dbReference type="OMA" id="WVLGYEN"/>
<name>A0A158QP76_HAEPC</name>
<dbReference type="Gene3D" id="1.20.1250.20">
    <property type="entry name" value="MFS general substrate transporter like domains"/>
    <property type="match status" value="1"/>
</dbReference>
<keyword evidence="4 5" id="KW-0472">Membrane</keyword>
<dbReference type="InterPro" id="IPR020846">
    <property type="entry name" value="MFS_dom"/>
</dbReference>